<organism evidence="2 3">
    <name type="scientific">Asparagus officinalis</name>
    <name type="common">Garden asparagus</name>
    <dbReference type="NCBI Taxonomy" id="4686"/>
    <lineage>
        <taxon>Eukaryota</taxon>
        <taxon>Viridiplantae</taxon>
        <taxon>Streptophyta</taxon>
        <taxon>Embryophyta</taxon>
        <taxon>Tracheophyta</taxon>
        <taxon>Spermatophyta</taxon>
        <taxon>Magnoliopsida</taxon>
        <taxon>Liliopsida</taxon>
        <taxon>Asparagales</taxon>
        <taxon>Asparagaceae</taxon>
        <taxon>Asparagoideae</taxon>
        <taxon>Asparagus</taxon>
    </lineage>
</organism>
<evidence type="ECO:0000256" key="1">
    <source>
        <dbReference type="SAM" id="MobiDB-lite"/>
    </source>
</evidence>
<protein>
    <submittedName>
        <fullName evidence="2">Uncharacterized protein</fullName>
    </submittedName>
</protein>
<evidence type="ECO:0000313" key="2">
    <source>
        <dbReference type="EMBL" id="ONK58040.1"/>
    </source>
</evidence>
<dbReference type="Gramene" id="ONK58040">
    <property type="protein sequence ID" value="ONK58040"/>
    <property type="gene ID" value="A4U43_C09F7470"/>
</dbReference>
<feature type="region of interest" description="Disordered" evidence="1">
    <location>
        <begin position="149"/>
        <end position="186"/>
    </location>
</feature>
<keyword evidence="3" id="KW-1185">Reference proteome</keyword>
<gene>
    <name evidence="2" type="ORF">A4U43_C09F7470</name>
</gene>
<reference evidence="3" key="1">
    <citation type="journal article" date="2017" name="Nat. Commun.">
        <title>The asparagus genome sheds light on the origin and evolution of a young Y chromosome.</title>
        <authorList>
            <person name="Harkess A."/>
            <person name="Zhou J."/>
            <person name="Xu C."/>
            <person name="Bowers J.E."/>
            <person name="Van der Hulst R."/>
            <person name="Ayyampalayam S."/>
            <person name="Mercati F."/>
            <person name="Riccardi P."/>
            <person name="McKain M.R."/>
            <person name="Kakrana A."/>
            <person name="Tang H."/>
            <person name="Ray J."/>
            <person name="Groenendijk J."/>
            <person name="Arikit S."/>
            <person name="Mathioni S.M."/>
            <person name="Nakano M."/>
            <person name="Shan H."/>
            <person name="Telgmann-Rauber A."/>
            <person name="Kanno A."/>
            <person name="Yue Z."/>
            <person name="Chen H."/>
            <person name="Li W."/>
            <person name="Chen Y."/>
            <person name="Xu X."/>
            <person name="Zhang Y."/>
            <person name="Luo S."/>
            <person name="Chen H."/>
            <person name="Gao J."/>
            <person name="Mao Z."/>
            <person name="Pires J.C."/>
            <person name="Luo M."/>
            <person name="Kudrna D."/>
            <person name="Wing R.A."/>
            <person name="Meyers B.C."/>
            <person name="Yi K."/>
            <person name="Kong H."/>
            <person name="Lavrijsen P."/>
            <person name="Sunseri F."/>
            <person name="Falavigna A."/>
            <person name="Ye Y."/>
            <person name="Leebens-Mack J.H."/>
            <person name="Chen G."/>
        </authorList>
    </citation>
    <scope>NUCLEOTIDE SEQUENCE [LARGE SCALE GENOMIC DNA]</scope>
    <source>
        <strain evidence="3">cv. DH0086</strain>
    </source>
</reference>
<feature type="compositionally biased region" description="Basic residues" evidence="1">
    <location>
        <begin position="159"/>
        <end position="171"/>
    </location>
</feature>
<proteinExistence type="predicted"/>
<dbReference type="EMBL" id="CM007389">
    <property type="protein sequence ID" value="ONK58040.1"/>
    <property type="molecule type" value="Genomic_DNA"/>
</dbReference>
<dbReference type="AlphaFoldDB" id="A0A5P1E662"/>
<dbReference type="Proteomes" id="UP000243459">
    <property type="component" value="Chromosome 9"/>
</dbReference>
<name>A0A5P1E662_ASPOF</name>
<accession>A0A5P1E662</accession>
<evidence type="ECO:0000313" key="3">
    <source>
        <dbReference type="Proteomes" id="UP000243459"/>
    </source>
</evidence>
<sequence length="186" mass="21301">MRQLIKWNCLSKQVPQLDFTDINKENECPLPWEVPPKEDLPPTDITNIDIELEGPCPDEVPLPEADIFIEDEEVHLIIKMNKEKREPTGEVSSLVMELQTCIGTPHIVAGIDIEREVPQPLPGDVPPPEVDIFFKDEYVPLIIKLNKRKRDAKVPTPLKKSRAKRTMKPSKHIVTPYTEGKKKKEK</sequence>